<evidence type="ECO:0000256" key="4">
    <source>
        <dbReference type="ARBA" id="ARBA00022490"/>
    </source>
</evidence>
<dbReference type="KEGG" id="ncs:NCAS_0H00670"/>
<dbReference type="STRING" id="1064592.G0VIQ1"/>
<dbReference type="GO" id="GO:0006897">
    <property type="term" value="P:endocytosis"/>
    <property type="evidence" value="ECO:0007669"/>
    <property type="project" value="EnsemblFungi"/>
</dbReference>
<dbReference type="GO" id="GO:0043130">
    <property type="term" value="F:ubiquitin binding"/>
    <property type="evidence" value="ECO:0007669"/>
    <property type="project" value="EnsemblFungi"/>
</dbReference>
<dbReference type="PROSITE" id="PS50942">
    <property type="entry name" value="ENTH"/>
    <property type="match status" value="1"/>
</dbReference>
<feature type="region of interest" description="Disordered" evidence="7">
    <location>
        <begin position="452"/>
        <end position="483"/>
    </location>
</feature>
<name>G0VIQ1_NAUCA</name>
<feature type="domain" description="ENTH" evidence="8">
    <location>
        <begin position="11"/>
        <end position="143"/>
    </location>
</feature>
<feature type="compositionally biased region" description="Basic and acidic residues" evidence="7">
    <location>
        <begin position="168"/>
        <end position="194"/>
    </location>
</feature>
<evidence type="ECO:0000256" key="1">
    <source>
        <dbReference type="ARBA" id="ARBA00004170"/>
    </source>
</evidence>
<dbReference type="PANTHER" id="PTHR12276">
    <property type="entry name" value="EPSIN/ENT-RELATED"/>
    <property type="match status" value="1"/>
</dbReference>
<keyword evidence="10" id="KW-1185">Reference proteome</keyword>
<feature type="region of interest" description="Disordered" evidence="7">
    <location>
        <begin position="145"/>
        <end position="207"/>
    </location>
</feature>
<proteinExistence type="inferred from homology"/>
<dbReference type="Pfam" id="PF01417">
    <property type="entry name" value="ENTH"/>
    <property type="match status" value="1"/>
</dbReference>
<dbReference type="GO" id="GO:0007015">
    <property type="term" value="P:actin filament organization"/>
    <property type="evidence" value="ECO:0007669"/>
    <property type="project" value="EnsemblFungi"/>
</dbReference>
<dbReference type="AlphaFoldDB" id="G0VIQ1"/>
<dbReference type="GO" id="GO:0005886">
    <property type="term" value="C:plasma membrane"/>
    <property type="evidence" value="ECO:0007669"/>
    <property type="project" value="EnsemblFungi"/>
</dbReference>
<evidence type="ECO:0000313" key="9">
    <source>
        <dbReference type="EMBL" id="CCC71377.1"/>
    </source>
</evidence>
<dbReference type="CDD" id="cd16991">
    <property type="entry name" value="ENTH_Ent1_Ent2"/>
    <property type="match status" value="1"/>
</dbReference>
<dbReference type="RefSeq" id="XP_003677727.1">
    <property type="nucleotide sequence ID" value="XM_003677679.1"/>
</dbReference>
<keyword evidence="5" id="KW-0597">Phosphoprotein</keyword>
<feature type="region of interest" description="Disordered" evidence="7">
    <location>
        <begin position="341"/>
        <end position="373"/>
    </location>
</feature>
<gene>
    <name evidence="9" type="primary">NCAS0H00670</name>
    <name evidence="9" type="ordered locus">NCAS_0H00670</name>
</gene>
<dbReference type="InParanoid" id="G0VIQ1"/>
<dbReference type="FunCoup" id="G0VIQ1">
    <property type="interactions" value="138"/>
</dbReference>
<comment type="similarity">
    <text evidence="3">Belongs to the epsin family.</text>
</comment>
<keyword evidence="6" id="KW-0446">Lipid-binding</keyword>
<dbReference type="GO" id="GO:0030276">
    <property type="term" value="F:clathrin binding"/>
    <property type="evidence" value="ECO:0007669"/>
    <property type="project" value="EnsemblFungi"/>
</dbReference>
<evidence type="ECO:0000259" key="8">
    <source>
        <dbReference type="PROSITE" id="PS50942"/>
    </source>
</evidence>
<dbReference type="OMA" id="STEFYDI"/>
<organism evidence="9 10">
    <name type="scientific">Naumovozyma castellii</name>
    <name type="common">Yeast</name>
    <name type="synonym">Saccharomyces castellii</name>
    <dbReference type="NCBI Taxonomy" id="27288"/>
    <lineage>
        <taxon>Eukaryota</taxon>
        <taxon>Fungi</taxon>
        <taxon>Dikarya</taxon>
        <taxon>Ascomycota</taxon>
        <taxon>Saccharomycotina</taxon>
        <taxon>Saccharomycetes</taxon>
        <taxon>Saccharomycetales</taxon>
        <taxon>Saccharomycetaceae</taxon>
        <taxon>Naumovozyma</taxon>
    </lineage>
</organism>
<dbReference type="Gene3D" id="1.25.40.90">
    <property type="match status" value="1"/>
</dbReference>
<evidence type="ECO:0000256" key="5">
    <source>
        <dbReference type="ARBA" id="ARBA00022553"/>
    </source>
</evidence>
<feature type="compositionally biased region" description="Low complexity" evidence="7">
    <location>
        <begin position="462"/>
        <end position="472"/>
    </location>
</feature>
<feature type="compositionally biased region" description="Low complexity" evidence="7">
    <location>
        <begin position="349"/>
        <end position="368"/>
    </location>
</feature>
<dbReference type="PROSITE" id="PS50330">
    <property type="entry name" value="UIM"/>
    <property type="match status" value="2"/>
</dbReference>
<evidence type="ECO:0000313" key="10">
    <source>
        <dbReference type="Proteomes" id="UP000001640"/>
    </source>
</evidence>
<dbReference type="GO" id="GO:0030125">
    <property type="term" value="C:clathrin vesicle coat"/>
    <property type="evidence" value="ECO:0007669"/>
    <property type="project" value="TreeGrafter"/>
</dbReference>
<dbReference type="GO" id="GO:0005769">
    <property type="term" value="C:early endosome"/>
    <property type="evidence" value="ECO:0007669"/>
    <property type="project" value="EnsemblFungi"/>
</dbReference>
<dbReference type="InterPro" id="IPR008942">
    <property type="entry name" value="ENTH_VHS"/>
</dbReference>
<dbReference type="GO" id="GO:0070530">
    <property type="term" value="F:K63-linked polyubiquitin modification-dependent protein binding"/>
    <property type="evidence" value="ECO:0007669"/>
    <property type="project" value="EnsemblFungi"/>
</dbReference>
<dbReference type="EMBL" id="HE576759">
    <property type="protein sequence ID" value="CCC71377.1"/>
    <property type="molecule type" value="Genomic_DNA"/>
</dbReference>
<dbReference type="GO" id="GO:0000147">
    <property type="term" value="P:actin cortical patch assembly"/>
    <property type="evidence" value="ECO:0007669"/>
    <property type="project" value="EnsemblFungi"/>
</dbReference>
<dbReference type="PANTHER" id="PTHR12276:SF110">
    <property type="entry name" value="EPSIN-1-RELATED"/>
    <property type="match status" value="1"/>
</dbReference>
<accession>G0VIQ1</accession>
<dbReference type="GO" id="GO:0005546">
    <property type="term" value="F:phosphatidylinositol-4,5-bisphosphate binding"/>
    <property type="evidence" value="ECO:0007669"/>
    <property type="project" value="EnsemblFungi"/>
</dbReference>
<dbReference type="SUPFAM" id="SSF48464">
    <property type="entry name" value="ENTH/VHS domain"/>
    <property type="match status" value="1"/>
</dbReference>
<dbReference type="Proteomes" id="UP000001640">
    <property type="component" value="Chromosome 8"/>
</dbReference>
<feature type="compositionally biased region" description="Basic and acidic residues" evidence="7">
    <location>
        <begin position="145"/>
        <end position="156"/>
    </location>
</feature>
<keyword evidence="4" id="KW-0963">Cytoplasm</keyword>
<dbReference type="OrthoDB" id="4033880at2759"/>
<reference key="2">
    <citation type="submission" date="2011-08" db="EMBL/GenBank/DDBJ databases">
        <title>Genome sequence of Naumovozyma castellii.</title>
        <authorList>
            <person name="Gordon J.L."/>
            <person name="Armisen D."/>
            <person name="Proux-Wera E."/>
            <person name="OhEigeartaigh S.S."/>
            <person name="Byrne K.P."/>
            <person name="Wolfe K.H."/>
        </authorList>
    </citation>
    <scope>NUCLEOTIDE SEQUENCE</scope>
    <source>
        <strain>Type strain:CBS 4309</strain>
    </source>
</reference>
<evidence type="ECO:0000256" key="6">
    <source>
        <dbReference type="ARBA" id="ARBA00023121"/>
    </source>
</evidence>
<evidence type="ECO:0000256" key="7">
    <source>
        <dbReference type="SAM" id="MobiDB-lite"/>
    </source>
</evidence>
<dbReference type="GeneID" id="96905057"/>
<dbReference type="HOGENOM" id="CLU_012678_0_1_1"/>
<comment type="subcellular location">
    <subcellularLocation>
        <location evidence="2">Cytoplasm</location>
    </subcellularLocation>
    <subcellularLocation>
        <location evidence="1">Membrane</location>
        <topology evidence="1">Peripheral membrane protein</topology>
    </subcellularLocation>
</comment>
<evidence type="ECO:0000256" key="3">
    <source>
        <dbReference type="ARBA" id="ARBA00010130"/>
    </source>
</evidence>
<dbReference type="InterPro" id="IPR013809">
    <property type="entry name" value="ENTH"/>
</dbReference>
<evidence type="ECO:0000256" key="2">
    <source>
        <dbReference type="ARBA" id="ARBA00004496"/>
    </source>
</evidence>
<feature type="region of interest" description="Disordered" evidence="7">
    <location>
        <begin position="408"/>
        <end position="431"/>
    </location>
</feature>
<dbReference type="InterPro" id="IPR003903">
    <property type="entry name" value="UIM_dom"/>
</dbReference>
<dbReference type="SMART" id="SM00273">
    <property type="entry name" value="ENTH"/>
    <property type="match status" value="1"/>
</dbReference>
<dbReference type="SMART" id="SM00726">
    <property type="entry name" value="UIM"/>
    <property type="match status" value="2"/>
</dbReference>
<sequence length="483" mass="55607">MSKQFVRSAKNMVKGYSTTQVLVRDATSNDASNPSFELLYELAQRSFDSVDFFEIMDMLDKRLNDKGKYWRHVAKSLTVLDYLVRFGSENCVLWCKENLYIIKTLREFRHEDDGGADQGQIIRVKAKELTSLLLDEERLKEERTINLKNRRDGDMKGRRRRRGTRNGRGNDEDQDELQRALEESRLTAEEDERRRRQMAQYDDQDPDLQTALQLSKEEEELKKLQEMQRLQQQQGQMNQPQGYFDIFGNPISPDEYLQFQQQQDAFAQQQLLQQQQLEQQRQAEQQYLAMQQQQQQQQQAALAAQQTALANQNAYYQQPLQTGSNNPFAMNNFNNKPAVESTQAYTASAPQLNQQPAQQQPQQQPLKQTRTGNQSITDKYSQLNTLLATGTGIDTFGNTGEQRIPAQHTQTGTFINSQGTGYRQVTNDPKNNPFLNSQYTGLPSTNIVSTQTGYGFGNAPSQQQQQQQQQQQRPDQGFSLIDL</sequence>
<dbReference type="eggNOG" id="KOG2056">
    <property type="taxonomic scope" value="Eukaryota"/>
</dbReference>
<reference evidence="9 10" key="1">
    <citation type="journal article" date="2011" name="Proc. Natl. Acad. Sci. U.S.A.">
        <title>Evolutionary erosion of yeast sex chromosomes by mating-type switching accidents.</title>
        <authorList>
            <person name="Gordon J.L."/>
            <person name="Armisen D."/>
            <person name="Proux-Wera E."/>
            <person name="Oheigeartaigh S.S."/>
            <person name="Byrne K.P."/>
            <person name="Wolfe K.H."/>
        </authorList>
    </citation>
    <scope>NUCLEOTIDE SEQUENCE [LARGE SCALE GENOMIC DNA]</scope>
    <source>
        <strain evidence="10">ATCC 76901 / BCRC 22586 / CBS 4309 / NBRC 1992 / NRRL Y-12630</strain>
    </source>
</reference>
<protein>
    <recommendedName>
        <fullName evidence="8">ENTH domain-containing protein</fullName>
    </recommendedName>
</protein>
<dbReference type="GO" id="GO:0030479">
    <property type="term" value="C:actin cortical patch"/>
    <property type="evidence" value="ECO:0007669"/>
    <property type="project" value="EnsemblFungi"/>
</dbReference>